<evidence type="ECO:0000313" key="2">
    <source>
        <dbReference type="Proteomes" id="UP000093053"/>
    </source>
</evidence>
<reference evidence="1 2" key="1">
    <citation type="submission" date="2016-07" db="EMBL/GenBank/DDBJ databases">
        <title>Complete genome sequence of the Lentzea guizhouensis DHS C013.</title>
        <authorList>
            <person name="Cao C."/>
        </authorList>
    </citation>
    <scope>NUCLEOTIDE SEQUENCE [LARGE SCALE GENOMIC DNA]</scope>
    <source>
        <strain evidence="1 2">DHS C013</strain>
    </source>
</reference>
<gene>
    <name evidence="1" type="ORF">BBK82_22895</name>
</gene>
<dbReference type="EMBL" id="CP016793">
    <property type="protein sequence ID" value="ANZ38485.1"/>
    <property type="molecule type" value="Genomic_DNA"/>
</dbReference>
<dbReference type="Gene3D" id="2.60.120.260">
    <property type="entry name" value="Galactose-binding domain-like"/>
    <property type="match status" value="1"/>
</dbReference>
<evidence type="ECO:0000313" key="1">
    <source>
        <dbReference type="EMBL" id="ANZ38485.1"/>
    </source>
</evidence>
<dbReference type="OrthoDB" id="345880at2"/>
<dbReference type="RefSeq" id="WP_065916833.1">
    <property type="nucleotide sequence ID" value="NZ_CP016793.1"/>
</dbReference>
<organism evidence="1 2">
    <name type="scientific">Lentzea guizhouensis</name>
    <dbReference type="NCBI Taxonomy" id="1586287"/>
    <lineage>
        <taxon>Bacteria</taxon>
        <taxon>Bacillati</taxon>
        <taxon>Actinomycetota</taxon>
        <taxon>Actinomycetes</taxon>
        <taxon>Pseudonocardiales</taxon>
        <taxon>Pseudonocardiaceae</taxon>
        <taxon>Lentzea</taxon>
    </lineage>
</organism>
<sequence>MTELIVNGDAEQGLTGWLTVAGTPVVLRYDTGQGYPGPGDPGPAQRGAAFFGGGNTPLSTLRQRVTLPREFAGRSSRFAVSAWLGGYASQQDGARLSVEFLDAAGTPRGLVVLGPVTAEERGNRTGLFERTATGTVPPGSRTAVVTLQLTRSGGGTSNDGYADNISFTIGAR</sequence>
<proteinExistence type="predicted"/>
<accession>A0A1B2HL99</accession>
<protein>
    <submittedName>
        <fullName evidence="1">Phosphoesterase</fullName>
    </submittedName>
</protein>
<dbReference type="AlphaFoldDB" id="A0A1B2HL99"/>
<name>A0A1B2HL99_9PSEU</name>
<dbReference type="Proteomes" id="UP000093053">
    <property type="component" value="Chromosome"/>
</dbReference>
<dbReference type="KEGG" id="led:BBK82_22895"/>
<keyword evidence="2" id="KW-1185">Reference proteome</keyword>
<dbReference type="STRING" id="1586287.BBK82_22895"/>